<protein>
    <recommendedName>
        <fullName evidence="1">Peptidase S8/S53 domain-containing protein</fullName>
    </recommendedName>
</protein>
<evidence type="ECO:0000259" key="1">
    <source>
        <dbReference type="Pfam" id="PF00082"/>
    </source>
</evidence>
<keyword evidence="3" id="KW-1185">Reference proteome</keyword>
<evidence type="ECO:0000313" key="3">
    <source>
        <dbReference type="Proteomes" id="UP000294192"/>
    </source>
</evidence>
<dbReference type="OrthoDB" id="9759014at2"/>
<dbReference type="SUPFAM" id="SSF52743">
    <property type="entry name" value="Subtilisin-like"/>
    <property type="match status" value="1"/>
</dbReference>
<accession>A0A4R0XIB6</accession>
<dbReference type="GO" id="GO:0004252">
    <property type="term" value="F:serine-type endopeptidase activity"/>
    <property type="evidence" value="ECO:0007669"/>
    <property type="project" value="InterPro"/>
</dbReference>
<dbReference type="InterPro" id="IPR036852">
    <property type="entry name" value="Peptidase_S8/S53_dom_sf"/>
</dbReference>
<name>A0A4R0XIB6_9MOLU</name>
<reference evidence="2 3" key="1">
    <citation type="submission" date="2018-02" db="EMBL/GenBank/DDBJ databases">
        <title>Mycoplasma marinum and Mycoplasma todarodis sp. nov., moderately halophilic and psychrotolerant mycoplasmas isolated from cephalopods.</title>
        <authorList>
            <person name="Viver T."/>
        </authorList>
    </citation>
    <scope>NUCLEOTIDE SEQUENCE [LARGE SCALE GENOMIC DNA]</scope>
    <source>
        <strain evidence="2 3">PE</strain>
    </source>
</reference>
<organism evidence="2 3">
    <name type="scientific">Mycoplasma marinum</name>
    <dbReference type="NCBI Taxonomy" id="1937190"/>
    <lineage>
        <taxon>Bacteria</taxon>
        <taxon>Bacillati</taxon>
        <taxon>Mycoplasmatota</taxon>
        <taxon>Mollicutes</taxon>
        <taxon>Mycoplasmataceae</taxon>
        <taxon>Mycoplasma</taxon>
    </lineage>
</organism>
<dbReference type="GO" id="GO:0006508">
    <property type="term" value="P:proteolysis"/>
    <property type="evidence" value="ECO:0007669"/>
    <property type="project" value="InterPro"/>
</dbReference>
<dbReference type="InterPro" id="IPR000209">
    <property type="entry name" value="Peptidase_S8/S53_dom"/>
</dbReference>
<sequence>MNEEITYLKFKEVLRDIISKNHKEIKFWNMSINFDVQATKFEVSDYAVFLDGLQEEFKIMFIISTGNNTDGGDDKISPPSDSFRALSVSAVKQDLSRTSYTKKGSIGFHASKPDVSIFGGDINDRISVVSNNKIVETTGGSSYATPLITRLVANLTNMQYSLLEIPAILSSYSSWVAQKRCLKDIAYYPTGALPIDNTELFNMINKKLMWVSTTSVGGGYRHGFYNLEFPLFEEGYDFKFILSYNVDAKFAKNSTFEYVLDSTKVVMGRENPFKKNNINSTDSTWLLSEGVGNEELSKFLFLTEASQRIFKGKYKNRNTLISWPKRIRSSSKTQRPKNQEVKTLPIKKWGLSFVRDVIDTTINRKEMRDQEIAIAFIGESANYDFYDSFVNLNHDIVEKINISSDVKNVVSDEIIFE</sequence>
<gene>
    <name evidence="2" type="ORF">C4B24_04815</name>
</gene>
<comment type="caution">
    <text evidence="2">The sequence shown here is derived from an EMBL/GenBank/DDBJ whole genome shotgun (WGS) entry which is preliminary data.</text>
</comment>
<dbReference type="AlphaFoldDB" id="A0A4R0XIB6"/>
<proteinExistence type="predicted"/>
<feature type="domain" description="Peptidase S8/S53" evidence="1">
    <location>
        <begin position="16"/>
        <end position="157"/>
    </location>
</feature>
<dbReference type="Gene3D" id="3.40.50.200">
    <property type="entry name" value="Peptidase S8/S53 domain"/>
    <property type="match status" value="1"/>
</dbReference>
<dbReference type="EMBL" id="PSZO01000067">
    <property type="protein sequence ID" value="TCG10326.1"/>
    <property type="molecule type" value="Genomic_DNA"/>
</dbReference>
<dbReference type="Pfam" id="PF00082">
    <property type="entry name" value="Peptidase_S8"/>
    <property type="match status" value="1"/>
</dbReference>
<dbReference type="Proteomes" id="UP000294192">
    <property type="component" value="Unassembled WGS sequence"/>
</dbReference>
<evidence type="ECO:0000313" key="2">
    <source>
        <dbReference type="EMBL" id="TCG10326.1"/>
    </source>
</evidence>